<sequence>MAETPFMTGAPGQPNMNLPPTWQDRLGSPYLLLPITLLLLLLLTRTYTGLQASNPPPPGPKGAHTVPAVPYWLPLIGHIPNMAYDATNFVRNLRDTTSGGIFALNFFGGRHNIIHSPSLATALLNQKPSIATSEEVSRRLLNVVFGFPKSELRKYDAALPELMACYKYLLSEPGLTDMTQQTSERLRGKAGEFVTGNESLVDQMLWERSSDVDVIMDKAGEEVVEASLLPLVRDFAAHVTVPTLMGSDFLANFPEFFEDLWTLDRGFLLLATGLPRWIPVPALTRAHIARRRILAAIYEFHDALDKQMDGKNHDPKWSGVDDVGALVKAREPVYRKHGFSIQARAATEHSLLWAANANSDTLIFWMINRICADKALLEMVREEIAPYVKVVQPKSDLPIAEAPRLETFDIDGLCNNCPLLKSCYIECLRLDTSSWSLKVVKQDFVLQGRDKAAQSWQLRTGDYAHVAHDLHNTDPACFADPDVWRPDRHMKFDEDTKRQVTDLGSFRPYGKDNNKVFVMV</sequence>
<organism evidence="1 2">
    <name type="scientific">Meristemomyces frigidus</name>
    <dbReference type="NCBI Taxonomy" id="1508187"/>
    <lineage>
        <taxon>Eukaryota</taxon>
        <taxon>Fungi</taxon>
        <taxon>Dikarya</taxon>
        <taxon>Ascomycota</taxon>
        <taxon>Pezizomycotina</taxon>
        <taxon>Dothideomycetes</taxon>
        <taxon>Dothideomycetidae</taxon>
        <taxon>Mycosphaerellales</taxon>
        <taxon>Teratosphaeriaceae</taxon>
        <taxon>Meristemomyces</taxon>
    </lineage>
</organism>
<dbReference type="Proteomes" id="UP001310890">
    <property type="component" value="Unassembled WGS sequence"/>
</dbReference>
<dbReference type="Pfam" id="PF00067">
    <property type="entry name" value="p450"/>
    <property type="match status" value="1"/>
</dbReference>
<reference evidence="1" key="1">
    <citation type="submission" date="2023-08" db="EMBL/GenBank/DDBJ databases">
        <title>Black Yeasts Isolated from many extreme environments.</title>
        <authorList>
            <person name="Coleine C."/>
            <person name="Stajich J.E."/>
            <person name="Selbmann L."/>
        </authorList>
    </citation>
    <scope>NUCLEOTIDE SEQUENCE</scope>
    <source>
        <strain evidence="1">CCFEE 5401</strain>
    </source>
</reference>
<dbReference type="Gene3D" id="1.10.630.10">
    <property type="entry name" value="Cytochrome P450"/>
    <property type="match status" value="1"/>
</dbReference>
<accession>A0AAN7TDU6</accession>
<dbReference type="GO" id="GO:0016705">
    <property type="term" value="F:oxidoreductase activity, acting on paired donors, with incorporation or reduction of molecular oxygen"/>
    <property type="evidence" value="ECO:0007669"/>
    <property type="project" value="InterPro"/>
</dbReference>
<protein>
    <submittedName>
        <fullName evidence="1">Uncharacterized protein</fullName>
    </submittedName>
</protein>
<name>A0AAN7TDU6_9PEZI</name>
<dbReference type="InterPro" id="IPR036396">
    <property type="entry name" value="Cyt_P450_sf"/>
</dbReference>
<dbReference type="PANTHER" id="PTHR24306:SF7">
    <property type="entry name" value="AHBB"/>
    <property type="match status" value="1"/>
</dbReference>
<dbReference type="GO" id="GO:0005506">
    <property type="term" value="F:iron ion binding"/>
    <property type="evidence" value="ECO:0007669"/>
    <property type="project" value="InterPro"/>
</dbReference>
<dbReference type="InterPro" id="IPR001128">
    <property type="entry name" value="Cyt_P450"/>
</dbReference>
<gene>
    <name evidence="1" type="ORF">LTR62_005247</name>
</gene>
<comment type="caution">
    <text evidence="1">The sequence shown here is derived from an EMBL/GenBank/DDBJ whole genome shotgun (WGS) entry which is preliminary data.</text>
</comment>
<dbReference type="SUPFAM" id="SSF48264">
    <property type="entry name" value="Cytochrome P450"/>
    <property type="match status" value="1"/>
</dbReference>
<dbReference type="GO" id="GO:0004497">
    <property type="term" value="F:monooxygenase activity"/>
    <property type="evidence" value="ECO:0007669"/>
    <property type="project" value="InterPro"/>
</dbReference>
<dbReference type="GO" id="GO:0020037">
    <property type="term" value="F:heme binding"/>
    <property type="evidence" value="ECO:0007669"/>
    <property type="project" value="InterPro"/>
</dbReference>
<dbReference type="EMBL" id="JAVRRL010000041">
    <property type="protein sequence ID" value="KAK5111219.1"/>
    <property type="molecule type" value="Genomic_DNA"/>
</dbReference>
<proteinExistence type="predicted"/>
<evidence type="ECO:0000313" key="2">
    <source>
        <dbReference type="Proteomes" id="UP001310890"/>
    </source>
</evidence>
<evidence type="ECO:0000313" key="1">
    <source>
        <dbReference type="EMBL" id="KAK5111219.1"/>
    </source>
</evidence>
<dbReference type="PANTHER" id="PTHR24306">
    <property type="match status" value="1"/>
</dbReference>
<dbReference type="AlphaFoldDB" id="A0AAN7TDU6"/>